<feature type="transmembrane region" description="Helical" evidence="19">
    <location>
        <begin position="250"/>
        <end position="270"/>
    </location>
</feature>
<evidence type="ECO:0000256" key="1">
    <source>
        <dbReference type="ARBA" id="ARBA00000085"/>
    </source>
</evidence>
<dbReference type="PROSITE" id="PS50110">
    <property type="entry name" value="RESPONSE_REGULATORY"/>
    <property type="match status" value="2"/>
</dbReference>
<dbReference type="Gene3D" id="1.10.287.130">
    <property type="match status" value="1"/>
</dbReference>
<feature type="modified residue" description="Phosphohistidine" evidence="16">
    <location>
        <position position="1149"/>
    </location>
</feature>
<organism evidence="25">
    <name type="scientific">Marinobacter sp. MMG032</name>
    <dbReference type="NCBI Taxonomy" id="3158548"/>
    <lineage>
        <taxon>Bacteria</taxon>
        <taxon>Pseudomonadati</taxon>
        <taxon>Pseudomonadota</taxon>
        <taxon>Gammaproteobacteria</taxon>
        <taxon>Pseudomonadales</taxon>
        <taxon>Marinobacteraceae</taxon>
        <taxon>Marinobacter</taxon>
    </lineage>
</organism>
<dbReference type="GO" id="GO:0000155">
    <property type="term" value="F:phosphorelay sensor kinase activity"/>
    <property type="evidence" value="ECO:0007669"/>
    <property type="project" value="InterPro"/>
</dbReference>
<feature type="transmembrane region" description="Helical" evidence="19">
    <location>
        <begin position="214"/>
        <end position="238"/>
    </location>
</feature>
<dbReference type="CDD" id="cd16922">
    <property type="entry name" value="HATPase_EvgS-ArcB-TorS-like"/>
    <property type="match status" value="1"/>
</dbReference>
<dbReference type="NCBIfam" id="TIGR00229">
    <property type="entry name" value="sensory_box"/>
    <property type="match status" value="1"/>
</dbReference>
<evidence type="ECO:0000256" key="13">
    <source>
        <dbReference type="ARBA" id="ARBA00023136"/>
    </source>
</evidence>
<dbReference type="Pfam" id="PF07696">
    <property type="entry name" value="7TMR-DISMED2"/>
    <property type="match status" value="1"/>
</dbReference>
<evidence type="ECO:0000256" key="5">
    <source>
        <dbReference type="ARBA" id="ARBA00022553"/>
    </source>
</evidence>
<dbReference type="InterPro" id="IPR011006">
    <property type="entry name" value="CheY-like_superfamily"/>
</dbReference>
<feature type="domain" description="Response regulatory" evidence="21">
    <location>
        <begin position="804"/>
        <end position="923"/>
    </location>
</feature>
<dbReference type="InterPro" id="IPR000014">
    <property type="entry name" value="PAS"/>
</dbReference>
<dbReference type="SUPFAM" id="SSF55874">
    <property type="entry name" value="ATPase domain of HSP90 chaperone/DNA topoisomerase II/histidine kinase"/>
    <property type="match status" value="1"/>
</dbReference>
<dbReference type="Pfam" id="PF07695">
    <property type="entry name" value="7TMR-DISM_7TM"/>
    <property type="match status" value="1"/>
</dbReference>
<dbReference type="InterPro" id="IPR011623">
    <property type="entry name" value="7TMR_DISM_rcpt_extracell_dom1"/>
</dbReference>
<feature type="domain" description="Histidine kinase" evidence="20">
    <location>
        <begin position="564"/>
        <end position="785"/>
    </location>
</feature>
<dbReference type="GO" id="GO:0005524">
    <property type="term" value="F:ATP binding"/>
    <property type="evidence" value="ECO:0007669"/>
    <property type="project" value="UniProtKB-KW"/>
</dbReference>
<dbReference type="InterPro" id="IPR000700">
    <property type="entry name" value="PAS-assoc_C"/>
</dbReference>
<keyword evidence="11 19" id="KW-1133">Transmembrane helix</keyword>
<proteinExistence type="predicted"/>
<evidence type="ECO:0000259" key="20">
    <source>
        <dbReference type="PROSITE" id="PS50109"/>
    </source>
</evidence>
<dbReference type="Gene3D" id="2.60.40.2380">
    <property type="match status" value="1"/>
</dbReference>
<dbReference type="InterPro" id="IPR036890">
    <property type="entry name" value="HATPase_C_sf"/>
</dbReference>
<dbReference type="Gene3D" id="3.30.450.20">
    <property type="entry name" value="PAS domain"/>
    <property type="match status" value="1"/>
</dbReference>
<dbReference type="InterPro" id="IPR005467">
    <property type="entry name" value="His_kinase_dom"/>
</dbReference>
<evidence type="ECO:0000256" key="15">
    <source>
        <dbReference type="ARBA" id="ARBA00068150"/>
    </source>
</evidence>
<dbReference type="InterPro" id="IPR001789">
    <property type="entry name" value="Sig_transdc_resp-reg_receiver"/>
</dbReference>
<name>A0AAU7MLJ5_9GAMM</name>
<feature type="domain" description="PAC" evidence="23">
    <location>
        <begin position="495"/>
        <end position="547"/>
    </location>
</feature>
<feature type="domain" description="PAS" evidence="22">
    <location>
        <begin position="420"/>
        <end position="461"/>
    </location>
</feature>
<keyword evidence="12" id="KW-0902">Two-component regulatory system</keyword>
<feature type="modified residue" description="4-aspartylphosphate" evidence="17">
    <location>
        <position position="1000"/>
    </location>
</feature>
<evidence type="ECO:0000256" key="4">
    <source>
        <dbReference type="ARBA" id="ARBA00022475"/>
    </source>
</evidence>
<evidence type="ECO:0000256" key="14">
    <source>
        <dbReference type="ARBA" id="ARBA00064003"/>
    </source>
</evidence>
<evidence type="ECO:0000256" key="9">
    <source>
        <dbReference type="ARBA" id="ARBA00022777"/>
    </source>
</evidence>
<dbReference type="InterPro" id="IPR003594">
    <property type="entry name" value="HATPase_dom"/>
</dbReference>
<dbReference type="CDD" id="cd00130">
    <property type="entry name" value="PAS"/>
    <property type="match status" value="1"/>
</dbReference>
<dbReference type="Gene3D" id="1.20.120.160">
    <property type="entry name" value="HPT domain"/>
    <property type="match status" value="1"/>
</dbReference>
<dbReference type="InterPro" id="IPR036641">
    <property type="entry name" value="HPT_dom_sf"/>
</dbReference>
<dbReference type="SMART" id="SM00387">
    <property type="entry name" value="HATPase_c"/>
    <property type="match status" value="1"/>
</dbReference>
<dbReference type="Pfam" id="PF00072">
    <property type="entry name" value="Response_reg"/>
    <property type="match status" value="1"/>
</dbReference>
<dbReference type="FunFam" id="1.10.287.130:FF:000002">
    <property type="entry name" value="Two-component osmosensing histidine kinase"/>
    <property type="match status" value="1"/>
</dbReference>
<evidence type="ECO:0000256" key="11">
    <source>
        <dbReference type="ARBA" id="ARBA00022989"/>
    </source>
</evidence>
<keyword evidence="10" id="KW-0067">ATP-binding</keyword>
<dbReference type="PRINTS" id="PR00344">
    <property type="entry name" value="BCTRLSENSOR"/>
</dbReference>
<protein>
    <recommendedName>
        <fullName evidence="15">Sensory/regulatory protein RpfC</fullName>
        <ecNumber evidence="3">2.7.13.3</ecNumber>
    </recommendedName>
</protein>
<feature type="domain" description="HPt" evidence="24">
    <location>
        <begin position="1110"/>
        <end position="1209"/>
    </location>
</feature>
<dbReference type="CDD" id="cd00088">
    <property type="entry name" value="HPT"/>
    <property type="match status" value="1"/>
</dbReference>
<sequence length="1209" mass="133222">MTSFCLFSSTVAAEPSESPVIALSGSTERVVLSNNIRYLQDKTYELGLEQVSSDAMADQFFQIDQDRANFSFLDAAYWLNFTLTTGSSYGDETRQWWVKADYPLLDSVDVFIRNPVTGDTRQLELGDDRPIANNGLFIPFAAFSLDLAPDERREIFIRVQTSSSKQLGLQIFSSAALAQSLLEHSLFSGAFYGVMFIMALYNLFVFISIRDNAYLFYVLGIVSYIFLQGSLEGLPWLFSISEDPVWFDRALPIMMNTTWICMLFFSRSFLRTRVAAPFIDRIIVFLIITALWFAGLSFWADYSTSIAIATRASFLFSIVMAAIGIALWRRGNRLARYYTAAWCVNVAGVLIFIQHAFGTWDYNVFVAHGLQIGAFCNVLLLALALADKINMQKHETESARRKALTAKKEAQLANEKAQEHLARFQQLYENASEGIFQCTLDGRFISANPSLAKTFGYTSPDEMVEKIADIASDCYNTPSDRHTFEQALLEKGRIVDAEHVYRRQDGSTFWGSSSAHVAYDEGGNPAYLEGSLVDITERREKEHAQREREAAQASAQAKSDFLANMSHEIRTPMNAIIGFSDLVLRTDLNDRQKDYLKKIGQASRSLLGIINDILDFSKIEAGKLDLETTPFNLADVANDLADMLSQKSNEKNLELSVSYNHDVPTALVGDPLRLGQVLINLTNNAIKFTDEGEVQLRIKKVSESDGRVCLSFAVTDTGIGIAQEKIDTLFDPFTQADGSTTRQYGGTGLGLSISKQMVEMMGGEMGAESQAGRGSTFFFTAWFEMQNGSAQNGVYDTSPLAGKNVLLFDERDAGLDAIITVLRSAGGTVTLIQPDHRLGETLQVEGSVHDFDLVLIDRNLTEVGTLDAAQMVRNTPALAEVPVAPLLQPQEEKLLGQCRALGYSPILKPVTPNSLVQEVSNILGLGATASLTQSDVAGNEEAMLAAIAGSEVLLVEDTPFNQEIATEFFNQAKVKVTLAQNGAEALGQLEKAHFDLVFMDCQMPVMDGFEATKRIREKPEIANTVVIAMTANAMKGDKERCIAAGMDDYLSKPIVRENLYSTMARWLSGEATSKRTKADSAVPDESVNETSANELPVFDAALALERAGDNEDLLEELVSRFEQENSDVVDRILDALDAEDRETAHRLAHTVKGMAASLAGAEVERTAGILEEALASGAVSTQIERHVCSLDTALTRLLNELKSEQGEYQ</sequence>
<dbReference type="Pfam" id="PF00512">
    <property type="entry name" value="HisKA"/>
    <property type="match status" value="1"/>
</dbReference>
<dbReference type="CDD" id="cd17546">
    <property type="entry name" value="REC_hyHK_CKI1_RcsC-like"/>
    <property type="match status" value="1"/>
</dbReference>
<evidence type="ECO:0000259" key="23">
    <source>
        <dbReference type="PROSITE" id="PS50113"/>
    </source>
</evidence>
<keyword evidence="7 19" id="KW-0812">Transmembrane</keyword>
<dbReference type="SMART" id="SM00091">
    <property type="entry name" value="PAS"/>
    <property type="match status" value="1"/>
</dbReference>
<keyword evidence="8" id="KW-0547">Nucleotide-binding</keyword>
<dbReference type="Pfam" id="PF01627">
    <property type="entry name" value="Hpt"/>
    <property type="match status" value="1"/>
</dbReference>
<accession>A0AAU7MLJ5</accession>
<dbReference type="SUPFAM" id="SSF47226">
    <property type="entry name" value="Histidine-containing phosphotransfer domain, HPT domain"/>
    <property type="match status" value="1"/>
</dbReference>
<dbReference type="PROSITE" id="PS50894">
    <property type="entry name" value="HPT"/>
    <property type="match status" value="1"/>
</dbReference>
<dbReference type="InterPro" id="IPR011622">
    <property type="entry name" value="7TMR_DISM_rcpt_extracell_dom2"/>
</dbReference>
<comment type="catalytic activity">
    <reaction evidence="1">
        <text>ATP + protein L-histidine = ADP + protein N-phospho-L-histidine.</text>
        <dbReference type="EC" id="2.7.13.3"/>
    </reaction>
</comment>
<dbReference type="PANTHER" id="PTHR45339:SF1">
    <property type="entry name" value="HYBRID SIGNAL TRANSDUCTION HISTIDINE KINASE J"/>
    <property type="match status" value="1"/>
</dbReference>
<evidence type="ECO:0000256" key="19">
    <source>
        <dbReference type="SAM" id="Phobius"/>
    </source>
</evidence>
<keyword evidence="4" id="KW-1003">Cell membrane</keyword>
<evidence type="ECO:0000256" key="18">
    <source>
        <dbReference type="SAM" id="Coils"/>
    </source>
</evidence>
<dbReference type="PROSITE" id="PS50112">
    <property type="entry name" value="PAS"/>
    <property type="match status" value="1"/>
</dbReference>
<feature type="domain" description="Response regulatory" evidence="21">
    <location>
        <begin position="951"/>
        <end position="1067"/>
    </location>
</feature>
<feature type="modified residue" description="4-aspartylphosphate" evidence="17">
    <location>
        <position position="857"/>
    </location>
</feature>
<dbReference type="SMART" id="SM00086">
    <property type="entry name" value="PAC"/>
    <property type="match status" value="1"/>
</dbReference>
<dbReference type="InterPro" id="IPR004358">
    <property type="entry name" value="Sig_transdc_His_kin-like_C"/>
</dbReference>
<evidence type="ECO:0000256" key="8">
    <source>
        <dbReference type="ARBA" id="ARBA00022741"/>
    </source>
</evidence>
<feature type="transmembrane region" description="Helical" evidence="19">
    <location>
        <begin position="282"/>
        <end position="300"/>
    </location>
</feature>
<dbReference type="InterPro" id="IPR036097">
    <property type="entry name" value="HisK_dim/P_sf"/>
</dbReference>
<dbReference type="EC" id="2.7.13.3" evidence="3"/>
<comment type="subcellular location">
    <subcellularLocation>
        <location evidence="2">Cell membrane</location>
        <topology evidence="2">Multi-pass membrane protein</topology>
    </subcellularLocation>
</comment>
<keyword evidence="6" id="KW-0808">Transferase</keyword>
<dbReference type="InterPro" id="IPR008207">
    <property type="entry name" value="Sig_transdc_His_kin_Hpt_dom"/>
</dbReference>
<dbReference type="InterPro" id="IPR001610">
    <property type="entry name" value="PAC"/>
</dbReference>
<dbReference type="PROSITE" id="PS50109">
    <property type="entry name" value="HIS_KIN"/>
    <property type="match status" value="1"/>
</dbReference>
<feature type="coiled-coil region" evidence="18">
    <location>
        <begin position="407"/>
        <end position="434"/>
    </location>
</feature>
<dbReference type="SUPFAM" id="SSF55785">
    <property type="entry name" value="PYP-like sensor domain (PAS domain)"/>
    <property type="match status" value="1"/>
</dbReference>
<evidence type="ECO:0000313" key="25">
    <source>
        <dbReference type="EMBL" id="XBQ19173.1"/>
    </source>
</evidence>
<dbReference type="SMART" id="SM00448">
    <property type="entry name" value="REC"/>
    <property type="match status" value="1"/>
</dbReference>
<dbReference type="EMBL" id="CP157802">
    <property type="protein sequence ID" value="XBQ19173.1"/>
    <property type="molecule type" value="Genomic_DNA"/>
</dbReference>
<gene>
    <name evidence="25" type="ORF">ABNF92_17245</name>
</gene>
<evidence type="ECO:0000256" key="16">
    <source>
        <dbReference type="PROSITE-ProRule" id="PRU00110"/>
    </source>
</evidence>
<keyword evidence="5 17" id="KW-0597">Phosphoprotein</keyword>
<evidence type="ECO:0000256" key="7">
    <source>
        <dbReference type="ARBA" id="ARBA00022692"/>
    </source>
</evidence>
<evidence type="ECO:0000256" key="3">
    <source>
        <dbReference type="ARBA" id="ARBA00012438"/>
    </source>
</evidence>
<evidence type="ECO:0000256" key="2">
    <source>
        <dbReference type="ARBA" id="ARBA00004651"/>
    </source>
</evidence>
<dbReference type="KEGG" id="mamm:ABNF92_17245"/>
<evidence type="ECO:0000256" key="17">
    <source>
        <dbReference type="PROSITE-ProRule" id="PRU00169"/>
    </source>
</evidence>
<evidence type="ECO:0000256" key="10">
    <source>
        <dbReference type="ARBA" id="ARBA00022840"/>
    </source>
</evidence>
<evidence type="ECO:0000259" key="22">
    <source>
        <dbReference type="PROSITE" id="PS50112"/>
    </source>
</evidence>
<keyword evidence="13 19" id="KW-0472">Membrane</keyword>
<dbReference type="FunFam" id="3.30.565.10:FF:000010">
    <property type="entry name" value="Sensor histidine kinase RcsC"/>
    <property type="match status" value="1"/>
</dbReference>
<dbReference type="RefSeq" id="WP_349342835.1">
    <property type="nucleotide sequence ID" value="NZ_CP157802.1"/>
</dbReference>
<dbReference type="SUPFAM" id="SSF52172">
    <property type="entry name" value="CheY-like"/>
    <property type="match status" value="2"/>
</dbReference>
<dbReference type="Gene3D" id="3.40.50.2300">
    <property type="match status" value="2"/>
</dbReference>
<dbReference type="SMART" id="SM00388">
    <property type="entry name" value="HisKA"/>
    <property type="match status" value="1"/>
</dbReference>
<dbReference type="GO" id="GO:0005886">
    <property type="term" value="C:plasma membrane"/>
    <property type="evidence" value="ECO:0007669"/>
    <property type="project" value="UniProtKB-SubCell"/>
</dbReference>
<dbReference type="Pfam" id="PF13426">
    <property type="entry name" value="PAS_9"/>
    <property type="match status" value="1"/>
</dbReference>
<comment type="subunit">
    <text evidence="14">At low DSF concentrations, interacts with RpfF.</text>
</comment>
<dbReference type="SUPFAM" id="SSF47384">
    <property type="entry name" value="Homodimeric domain of signal transducing histidine kinase"/>
    <property type="match status" value="1"/>
</dbReference>
<reference evidence="25" key="1">
    <citation type="submission" date="2024-05" db="EMBL/GenBank/DDBJ databases">
        <title>Draft Genome Sequences of Flagellimonas sp. MMG031 and Marinobacter sp. MMG032 Isolated from the dinoflagellate Symbiodinium pilosum.</title>
        <authorList>
            <person name="Shikuma N.J."/>
            <person name="Farrell M.V."/>
        </authorList>
    </citation>
    <scope>NUCLEOTIDE SEQUENCE</scope>
    <source>
        <strain evidence="25">MMG032</strain>
    </source>
</reference>
<dbReference type="CDD" id="cd00082">
    <property type="entry name" value="HisKA"/>
    <property type="match status" value="1"/>
</dbReference>
<evidence type="ECO:0000256" key="6">
    <source>
        <dbReference type="ARBA" id="ARBA00022679"/>
    </source>
</evidence>
<dbReference type="PROSITE" id="PS50113">
    <property type="entry name" value="PAC"/>
    <property type="match status" value="1"/>
</dbReference>
<dbReference type="InterPro" id="IPR035965">
    <property type="entry name" value="PAS-like_dom_sf"/>
</dbReference>
<evidence type="ECO:0000256" key="12">
    <source>
        <dbReference type="ARBA" id="ARBA00023012"/>
    </source>
</evidence>
<dbReference type="PANTHER" id="PTHR45339">
    <property type="entry name" value="HYBRID SIGNAL TRANSDUCTION HISTIDINE KINASE J"/>
    <property type="match status" value="1"/>
</dbReference>
<dbReference type="InterPro" id="IPR003661">
    <property type="entry name" value="HisK_dim/P_dom"/>
</dbReference>
<dbReference type="AlphaFoldDB" id="A0AAU7MLJ5"/>
<evidence type="ECO:0000259" key="21">
    <source>
        <dbReference type="PROSITE" id="PS50110"/>
    </source>
</evidence>
<keyword evidence="9" id="KW-0418">Kinase</keyword>
<dbReference type="Gene3D" id="3.30.565.10">
    <property type="entry name" value="Histidine kinase-like ATPase, C-terminal domain"/>
    <property type="match status" value="1"/>
</dbReference>
<feature type="transmembrane region" description="Helical" evidence="19">
    <location>
        <begin position="306"/>
        <end position="328"/>
    </location>
</feature>
<evidence type="ECO:0000259" key="24">
    <source>
        <dbReference type="PROSITE" id="PS50894"/>
    </source>
</evidence>
<dbReference type="Pfam" id="PF02518">
    <property type="entry name" value="HATPase_c"/>
    <property type="match status" value="1"/>
</dbReference>
<feature type="transmembrane region" description="Helical" evidence="19">
    <location>
        <begin position="365"/>
        <end position="386"/>
    </location>
</feature>
<keyword evidence="18" id="KW-0175">Coiled coil</keyword>
<feature type="transmembrane region" description="Helical" evidence="19">
    <location>
        <begin position="186"/>
        <end position="207"/>
    </location>
</feature>